<evidence type="ECO:0000259" key="8">
    <source>
        <dbReference type="Pfam" id="PF02397"/>
    </source>
</evidence>
<dbReference type="InterPro" id="IPR017475">
    <property type="entry name" value="EPS_sugar_tfrase"/>
</dbReference>
<dbReference type="NCBIfam" id="TIGR03025">
    <property type="entry name" value="EPS_sugtrans"/>
    <property type="match status" value="1"/>
</dbReference>
<feature type="transmembrane region" description="Helical" evidence="7">
    <location>
        <begin position="12"/>
        <end position="31"/>
    </location>
</feature>
<dbReference type="InterPro" id="IPR003362">
    <property type="entry name" value="Bact_transf"/>
</dbReference>
<evidence type="ECO:0000256" key="4">
    <source>
        <dbReference type="ARBA" id="ARBA00022692"/>
    </source>
</evidence>
<evidence type="ECO:0000313" key="9">
    <source>
        <dbReference type="EMBL" id="ACB76519.1"/>
    </source>
</evidence>
<keyword evidence="4 7" id="KW-0812">Transmembrane</keyword>
<feature type="transmembrane region" description="Helical" evidence="7">
    <location>
        <begin position="106"/>
        <end position="125"/>
    </location>
</feature>
<sequence>MLKHRQEGLRCLHGCAIVLTAAGLYVFWSALVSWTGWIKFAEPARISTYLLGVLAATLWIARGLKGCQARLGNLGWWEATRIARHQLTCIVAVLFTIAFATKDVGVSRVFLCGYVVLMAPTLVLANRIFPRLIVRWFFHGAVMRTVLVAPDADIEDLAEWIKSREHLGIQVIGWVGSGHPTTTTLPLLGPLSELRRVVIEHDVSQVVVSQSAYEPRQAHEIARCVEDAGCRVRFYTNSRRYFGSLPVSIEHEGDYTFVMLAAEPLENPANRAIKRTLDIVVSLPVVLFVLPPLVAMVALMQRLQSPGPVFHRQYRSGLNRRKFLIFKFRTMHVQGTAQSMAKQAQREDSRVYRFGRFLRRSSLDEIPQFLNVLWGDMSVSGPRPHLIEHDEQFAKIVNSYYTRHFVKPGITGLAQSKGFRGEISEVSLLHKRIGYDMMYIRRWSLLLDLQILVETVRQVFKPPRSAY</sequence>
<accession>B1ZT65</accession>
<comment type="similarity">
    <text evidence="2">Belongs to the bacterial sugar transferase family.</text>
</comment>
<keyword evidence="3 9" id="KW-0808">Transferase</keyword>
<dbReference type="Proteomes" id="UP000007013">
    <property type="component" value="Chromosome"/>
</dbReference>
<dbReference type="AlphaFoldDB" id="B1ZT65"/>
<dbReference type="eggNOG" id="COG2148">
    <property type="taxonomic scope" value="Bacteria"/>
</dbReference>
<keyword evidence="5 7" id="KW-1133">Transmembrane helix</keyword>
<dbReference type="Pfam" id="PF02397">
    <property type="entry name" value="Bac_transf"/>
    <property type="match status" value="1"/>
</dbReference>
<dbReference type="RefSeq" id="WP_012376048.1">
    <property type="nucleotide sequence ID" value="NC_010571.1"/>
</dbReference>
<dbReference type="EMBL" id="CP001032">
    <property type="protein sequence ID" value="ACB76519.1"/>
    <property type="molecule type" value="Genomic_DNA"/>
</dbReference>
<comment type="subcellular location">
    <subcellularLocation>
        <location evidence="1">Membrane</location>
        <topology evidence="1">Multi-pass membrane protein</topology>
    </subcellularLocation>
</comment>
<reference evidence="9 10" key="1">
    <citation type="journal article" date="2011" name="J. Bacteriol.">
        <title>Genome sequence of the verrucomicrobium Opitutus terrae PB90-1, an abundant inhabitant of rice paddy soil ecosystems.</title>
        <authorList>
            <person name="van Passel M.W."/>
            <person name="Kant R."/>
            <person name="Palva A."/>
            <person name="Copeland A."/>
            <person name="Lucas S."/>
            <person name="Lapidus A."/>
            <person name="Glavina del Rio T."/>
            <person name="Pitluck S."/>
            <person name="Goltsman E."/>
            <person name="Clum A."/>
            <person name="Sun H."/>
            <person name="Schmutz J."/>
            <person name="Larimer F.W."/>
            <person name="Land M.L."/>
            <person name="Hauser L."/>
            <person name="Kyrpides N."/>
            <person name="Mikhailova N."/>
            <person name="Richardson P.P."/>
            <person name="Janssen P.H."/>
            <person name="de Vos W.M."/>
            <person name="Smidt H."/>
        </authorList>
    </citation>
    <scope>NUCLEOTIDE SEQUENCE [LARGE SCALE GENOMIC DNA]</scope>
    <source>
        <strain evidence="10">DSM 11246 / JCM 15787 / PB90-1</strain>
    </source>
</reference>
<dbReference type="KEGG" id="ote:Oter_3240"/>
<keyword evidence="6 7" id="KW-0472">Membrane</keyword>
<name>B1ZT65_OPITP</name>
<organism evidence="9 10">
    <name type="scientific">Opitutus terrae (strain DSM 11246 / JCM 15787 / PB90-1)</name>
    <dbReference type="NCBI Taxonomy" id="452637"/>
    <lineage>
        <taxon>Bacteria</taxon>
        <taxon>Pseudomonadati</taxon>
        <taxon>Verrucomicrobiota</taxon>
        <taxon>Opitutia</taxon>
        <taxon>Opitutales</taxon>
        <taxon>Opitutaceae</taxon>
        <taxon>Opitutus</taxon>
    </lineage>
</organism>
<evidence type="ECO:0000256" key="5">
    <source>
        <dbReference type="ARBA" id="ARBA00022989"/>
    </source>
</evidence>
<dbReference type="PANTHER" id="PTHR30576:SF0">
    <property type="entry name" value="UNDECAPRENYL-PHOSPHATE N-ACETYLGALACTOSAMINYL 1-PHOSPHATE TRANSFERASE-RELATED"/>
    <property type="match status" value="1"/>
</dbReference>
<evidence type="ECO:0000256" key="6">
    <source>
        <dbReference type="ARBA" id="ARBA00023136"/>
    </source>
</evidence>
<dbReference type="OrthoDB" id="9808602at2"/>
<dbReference type="Pfam" id="PF13727">
    <property type="entry name" value="CoA_binding_3"/>
    <property type="match status" value="1"/>
</dbReference>
<evidence type="ECO:0000256" key="1">
    <source>
        <dbReference type="ARBA" id="ARBA00004141"/>
    </source>
</evidence>
<evidence type="ECO:0000256" key="7">
    <source>
        <dbReference type="SAM" id="Phobius"/>
    </source>
</evidence>
<dbReference type="STRING" id="452637.Oter_3240"/>
<proteinExistence type="inferred from homology"/>
<protein>
    <submittedName>
        <fullName evidence="9">Exopolysaccharide biosynthesis polyprenyl glycosylphosphotransferase</fullName>
    </submittedName>
</protein>
<dbReference type="HOGENOM" id="CLU_024920_0_1_0"/>
<dbReference type="PANTHER" id="PTHR30576">
    <property type="entry name" value="COLANIC BIOSYNTHESIS UDP-GLUCOSE LIPID CARRIER TRANSFERASE"/>
    <property type="match status" value="1"/>
</dbReference>
<dbReference type="GO" id="GO:0016780">
    <property type="term" value="F:phosphotransferase activity, for other substituted phosphate groups"/>
    <property type="evidence" value="ECO:0007669"/>
    <property type="project" value="TreeGrafter"/>
</dbReference>
<feature type="transmembrane region" description="Helical" evidence="7">
    <location>
        <begin position="279"/>
        <end position="300"/>
    </location>
</feature>
<evidence type="ECO:0000256" key="2">
    <source>
        <dbReference type="ARBA" id="ARBA00006464"/>
    </source>
</evidence>
<feature type="transmembrane region" description="Helical" evidence="7">
    <location>
        <begin position="82"/>
        <end position="100"/>
    </location>
</feature>
<feature type="domain" description="Bacterial sugar transferase" evidence="8">
    <location>
        <begin position="274"/>
        <end position="461"/>
    </location>
</feature>
<gene>
    <name evidence="9" type="ordered locus">Oter_3240</name>
</gene>
<feature type="transmembrane region" description="Helical" evidence="7">
    <location>
        <begin position="43"/>
        <end position="61"/>
    </location>
</feature>
<evidence type="ECO:0000256" key="3">
    <source>
        <dbReference type="ARBA" id="ARBA00022679"/>
    </source>
</evidence>
<keyword evidence="10" id="KW-1185">Reference proteome</keyword>
<dbReference type="GO" id="GO:0016020">
    <property type="term" value="C:membrane"/>
    <property type="evidence" value="ECO:0007669"/>
    <property type="project" value="UniProtKB-SubCell"/>
</dbReference>
<evidence type="ECO:0000313" key="10">
    <source>
        <dbReference type="Proteomes" id="UP000007013"/>
    </source>
</evidence>